<evidence type="ECO:0000256" key="2">
    <source>
        <dbReference type="ARBA" id="ARBA00022490"/>
    </source>
</evidence>
<evidence type="ECO:0000256" key="3">
    <source>
        <dbReference type="ARBA" id="ARBA00022722"/>
    </source>
</evidence>
<dbReference type="Pfam" id="PF02609">
    <property type="entry name" value="Exonuc_VII_S"/>
    <property type="match status" value="1"/>
</dbReference>
<organism evidence="8 9">
    <name type="scientific">Acholeplasma oculi</name>
    <dbReference type="NCBI Taxonomy" id="35623"/>
    <lineage>
        <taxon>Bacteria</taxon>
        <taxon>Bacillati</taxon>
        <taxon>Mycoplasmatota</taxon>
        <taxon>Mollicutes</taxon>
        <taxon>Acholeplasmatales</taxon>
        <taxon>Acholeplasmataceae</taxon>
        <taxon>Acholeplasma</taxon>
    </lineage>
</organism>
<evidence type="ECO:0000256" key="4">
    <source>
        <dbReference type="ARBA" id="ARBA00022801"/>
    </source>
</evidence>
<keyword evidence="2" id="KW-0963">Cytoplasm</keyword>
<evidence type="ECO:0000313" key="9">
    <source>
        <dbReference type="Proteomes" id="UP000032434"/>
    </source>
</evidence>
<sequence>MSEKLSFEETIKRLENLVKELESKDISLELSIKKYKEGIDLSKQLYDMIKEAEALIVDIKE</sequence>
<dbReference type="HOGENOM" id="CLU_145918_3_2_14"/>
<feature type="coiled-coil region" evidence="7">
    <location>
        <begin position="4"/>
        <end position="31"/>
    </location>
</feature>
<dbReference type="GO" id="GO:0005829">
    <property type="term" value="C:cytosol"/>
    <property type="evidence" value="ECO:0007669"/>
    <property type="project" value="TreeGrafter"/>
</dbReference>
<dbReference type="InterPro" id="IPR037004">
    <property type="entry name" value="Exonuc_VII_ssu_sf"/>
</dbReference>
<evidence type="ECO:0000256" key="5">
    <source>
        <dbReference type="ARBA" id="ARBA00022839"/>
    </source>
</evidence>
<dbReference type="InParanoid" id="A0A061ABD5"/>
<keyword evidence="9" id="KW-1185">Reference proteome</keyword>
<name>A0A061ABD5_9MOLU</name>
<dbReference type="OrthoDB" id="9798666at2"/>
<dbReference type="InterPro" id="IPR003761">
    <property type="entry name" value="Exonuc_VII_S"/>
</dbReference>
<accession>A0A061ABD5</accession>
<keyword evidence="4" id="KW-0378">Hydrolase</keyword>
<evidence type="ECO:0000256" key="6">
    <source>
        <dbReference type="NCBIfam" id="TIGR01280"/>
    </source>
</evidence>
<keyword evidence="5" id="KW-0269">Exonuclease</keyword>
<reference evidence="9" key="1">
    <citation type="submission" date="2014-05" db="EMBL/GenBank/DDBJ databases">
        <authorList>
            <person name="Kube M."/>
        </authorList>
    </citation>
    <scope>NUCLEOTIDE SEQUENCE [LARGE SCALE GENOMIC DNA]</scope>
</reference>
<dbReference type="PATRIC" id="fig|35623.3.peg.621"/>
<keyword evidence="3" id="KW-0540">Nuclease</keyword>
<protein>
    <recommendedName>
        <fullName evidence="6">Exodeoxyribonuclease VII small subunit</fullName>
        <ecNumber evidence="6">3.1.11.6</ecNumber>
    </recommendedName>
</protein>
<dbReference type="EC" id="3.1.11.6" evidence="6"/>
<evidence type="ECO:0000313" key="8">
    <source>
        <dbReference type="EMBL" id="CDR30694.1"/>
    </source>
</evidence>
<dbReference type="FunCoup" id="A0A061ABD5">
    <property type="interactions" value="166"/>
</dbReference>
<dbReference type="PANTHER" id="PTHR34137">
    <property type="entry name" value="EXODEOXYRIBONUCLEASE 7 SMALL SUBUNIT"/>
    <property type="match status" value="1"/>
</dbReference>
<dbReference type="RefSeq" id="WP_045749212.1">
    <property type="nucleotide sequence ID" value="NZ_FUZK01000001.1"/>
</dbReference>
<dbReference type="PANTHER" id="PTHR34137:SF1">
    <property type="entry name" value="EXODEOXYRIBONUCLEASE 7 SMALL SUBUNIT"/>
    <property type="match status" value="1"/>
</dbReference>
<dbReference type="GO" id="GO:0006308">
    <property type="term" value="P:DNA catabolic process"/>
    <property type="evidence" value="ECO:0007669"/>
    <property type="project" value="UniProtKB-UniRule"/>
</dbReference>
<dbReference type="EMBL" id="LK028559">
    <property type="protein sequence ID" value="CDR30694.1"/>
    <property type="molecule type" value="Genomic_DNA"/>
</dbReference>
<dbReference type="Gene3D" id="1.10.287.1040">
    <property type="entry name" value="Exonuclease VII, small subunit"/>
    <property type="match status" value="1"/>
</dbReference>
<dbReference type="Proteomes" id="UP000032434">
    <property type="component" value="Chromosome 1"/>
</dbReference>
<dbReference type="KEGG" id="aoc:Aocu_06210"/>
<keyword evidence="7" id="KW-0175">Coiled coil</keyword>
<evidence type="ECO:0000256" key="7">
    <source>
        <dbReference type="SAM" id="Coils"/>
    </source>
</evidence>
<dbReference type="GO" id="GO:0009318">
    <property type="term" value="C:exodeoxyribonuclease VII complex"/>
    <property type="evidence" value="ECO:0007669"/>
    <property type="project" value="UniProtKB-UniRule"/>
</dbReference>
<dbReference type="NCBIfam" id="TIGR01280">
    <property type="entry name" value="xseB"/>
    <property type="match status" value="1"/>
</dbReference>
<evidence type="ECO:0000256" key="1">
    <source>
        <dbReference type="ARBA" id="ARBA00009998"/>
    </source>
</evidence>
<gene>
    <name evidence="8" type="primary">xseB</name>
    <name evidence="8" type="ORF">Aocu_06210</name>
</gene>
<dbReference type="STRING" id="35623.Aocu_06210"/>
<dbReference type="SUPFAM" id="SSF116842">
    <property type="entry name" value="XseB-like"/>
    <property type="match status" value="1"/>
</dbReference>
<dbReference type="AlphaFoldDB" id="A0A061ABD5"/>
<proteinExistence type="inferred from homology"/>
<dbReference type="GO" id="GO:0008855">
    <property type="term" value="F:exodeoxyribonuclease VII activity"/>
    <property type="evidence" value="ECO:0007669"/>
    <property type="project" value="UniProtKB-UniRule"/>
</dbReference>
<comment type="similarity">
    <text evidence="1">Belongs to the XseB family.</text>
</comment>